<feature type="domain" description="DUF4376" evidence="1">
    <location>
        <begin position="104"/>
        <end position="218"/>
    </location>
</feature>
<gene>
    <name evidence="2" type="ORF">A7T00_18905</name>
</gene>
<comment type="caution">
    <text evidence="2">The sequence shown here is derived from an EMBL/GenBank/DDBJ whole genome shotgun (WGS) entry which is preliminary data.</text>
</comment>
<dbReference type="Pfam" id="PF14301">
    <property type="entry name" value="DUF4376"/>
    <property type="match status" value="1"/>
</dbReference>
<organism evidence="2">
    <name type="scientific">Salmonella enterica subsp. enterica serovar Saintpaul</name>
    <dbReference type="NCBI Taxonomy" id="90105"/>
    <lineage>
        <taxon>Bacteria</taxon>
        <taxon>Pseudomonadati</taxon>
        <taxon>Pseudomonadota</taxon>
        <taxon>Gammaproteobacteria</taxon>
        <taxon>Enterobacterales</taxon>
        <taxon>Enterobacteriaceae</taxon>
        <taxon>Salmonella</taxon>
    </lineage>
</organism>
<sequence length="223" mass="25751">MQNIKHFTPYEPESPAFPGAAYLKSEDGQDWYECQKRFAEDTLKFTYDDNGVITCITRDVSGLWPYNRSVAEVPDTEENRRADISGRWRFDGANITDLMTPDKAREQKAREIEAWRNIQENANYVFAFNGRNWDYGKATQERLSLSVQMAKANKLPDGFIWTDADNNDIPMTSGELINLSDAIDQAMFTKGLQIHMRQRQMKEELEKLTDAQAVMDYVVGWPE</sequence>
<accession>A0A1S0ZEK4</accession>
<evidence type="ECO:0000259" key="1">
    <source>
        <dbReference type="Pfam" id="PF14301"/>
    </source>
</evidence>
<reference evidence="2" key="1">
    <citation type="submission" date="2016-09" db="EMBL/GenBank/DDBJ databases">
        <title>Whole genome sequencing of Salmonella enterica.</title>
        <authorList>
            <person name="Bell R."/>
        </authorList>
    </citation>
    <scope>NUCLEOTIDE SEQUENCE [LARGE SCALE GENOMIC DNA]</scope>
    <source>
        <strain evidence="2">CFSAN044978</strain>
    </source>
</reference>
<dbReference type="InterPro" id="IPR025484">
    <property type="entry name" value="DUF4376"/>
</dbReference>
<dbReference type="RefSeq" id="WP_001627829.1">
    <property type="nucleotide sequence ID" value="NZ_QWDP01000002.1"/>
</dbReference>
<protein>
    <submittedName>
        <fullName evidence="2">Phage tail protein</fullName>
    </submittedName>
</protein>
<evidence type="ECO:0000313" key="2">
    <source>
        <dbReference type="EMBL" id="OHG64170.1"/>
    </source>
</evidence>
<name>A0A1S0ZEK4_SALET</name>
<dbReference type="AlphaFoldDB" id="A0A1S0ZEK4"/>
<dbReference type="EMBL" id="MLZC01000009">
    <property type="protein sequence ID" value="OHG64170.1"/>
    <property type="molecule type" value="Genomic_DNA"/>
</dbReference>
<proteinExistence type="predicted"/>